<feature type="compositionally biased region" description="Basic residues" evidence="1">
    <location>
        <begin position="25"/>
        <end position="35"/>
    </location>
</feature>
<keyword evidence="3" id="KW-1185">Reference proteome</keyword>
<feature type="region of interest" description="Disordered" evidence="1">
    <location>
        <begin position="25"/>
        <end position="86"/>
    </location>
</feature>
<dbReference type="EMBL" id="CAMPGE010000358">
    <property type="protein sequence ID" value="CAI2359104.1"/>
    <property type="molecule type" value="Genomic_DNA"/>
</dbReference>
<comment type="caution">
    <text evidence="2">The sequence shown here is derived from an EMBL/GenBank/DDBJ whole genome shotgun (WGS) entry which is preliminary data.</text>
</comment>
<protein>
    <submittedName>
        <fullName evidence="2">Uncharacterized protein</fullName>
    </submittedName>
</protein>
<gene>
    <name evidence="2" type="ORF">ECRASSUSDP1_LOCUS389</name>
</gene>
<sequence length="345" mass="39783">MSSILKCILNVVSCPCRLLKQVPRNNKHRKRKHKSNAQDEAGIKGNPINVKALKKNKNKKRRKRKNLRLKKHSKNPKTPKIPPFSKTPPLNPAALVLVLLPGYFIESPPRIIHKEITFYPSKSPSPPEKHHENLNDSFFELSSVFKQANTKKDRDSTCEEVSNQRYFKIHKKMPFGTKEDLFRQDSFNINPLNSVNSNLKNAIDNMGPMSSVVFKSKKESDNITLGRSRVSSKTSSNKNQHTGSLHDICEKEEYFKNDELNSSNHVIYFHLIVCVMSLNYLMYRKPLEKYKLQFCSPRQLSKFQIGTIRLSKTHKGLILITGIKTKSFFSKECKVELYTTDTIYS</sequence>
<evidence type="ECO:0000256" key="1">
    <source>
        <dbReference type="SAM" id="MobiDB-lite"/>
    </source>
</evidence>
<evidence type="ECO:0000313" key="2">
    <source>
        <dbReference type="EMBL" id="CAI2359104.1"/>
    </source>
</evidence>
<feature type="compositionally biased region" description="Polar residues" evidence="1">
    <location>
        <begin position="225"/>
        <end position="243"/>
    </location>
</feature>
<feature type="region of interest" description="Disordered" evidence="1">
    <location>
        <begin position="225"/>
        <end position="244"/>
    </location>
</feature>
<organism evidence="2 3">
    <name type="scientific">Euplotes crassus</name>
    <dbReference type="NCBI Taxonomy" id="5936"/>
    <lineage>
        <taxon>Eukaryota</taxon>
        <taxon>Sar</taxon>
        <taxon>Alveolata</taxon>
        <taxon>Ciliophora</taxon>
        <taxon>Intramacronucleata</taxon>
        <taxon>Spirotrichea</taxon>
        <taxon>Hypotrichia</taxon>
        <taxon>Euplotida</taxon>
        <taxon>Euplotidae</taxon>
        <taxon>Moneuplotes</taxon>
    </lineage>
</organism>
<accession>A0AAD1U4X8</accession>
<dbReference type="AlphaFoldDB" id="A0AAD1U4X8"/>
<reference evidence="2" key="1">
    <citation type="submission" date="2023-07" db="EMBL/GenBank/DDBJ databases">
        <authorList>
            <consortium name="AG Swart"/>
            <person name="Singh M."/>
            <person name="Singh A."/>
            <person name="Seah K."/>
            <person name="Emmerich C."/>
        </authorList>
    </citation>
    <scope>NUCLEOTIDE SEQUENCE</scope>
    <source>
        <strain evidence="2">DP1</strain>
    </source>
</reference>
<name>A0AAD1U4X8_EUPCR</name>
<evidence type="ECO:0000313" key="3">
    <source>
        <dbReference type="Proteomes" id="UP001295684"/>
    </source>
</evidence>
<dbReference type="Proteomes" id="UP001295684">
    <property type="component" value="Unassembled WGS sequence"/>
</dbReference>
<feature type="compositionally biased region" description="Basic residues" evidence="1">
    <location>
        <begin position="52"/>
        <end position="77"/>
    </location>
</feature>
<proteinExistence type="predicted"/>